<name>B3U4W1_9BACT</name>
<reference evidence="1" key="1">
    <citation type="journal article" date="2008" name="Environ. Microbiol.">
        <title>Environmental genomics reveals a functional chlorite dismutase in the nitrite-oxidizing bacterium 'Candidatus Nitrospira defluvii'.</title>
        <authorList>
            <person name="Maixner F."/>
            <person name="Wagner M."/>
            <person name="Lucker S."/>
            <person name="Pelletier E."/>
            <person name="Schmitz-Esser S."/>
            <person name="Hace K."/>
            <person name="Spieck E."/>
            <person name="Konrat R."/>
            <person name="Le Paslier D."/>
            <person name="Daims H."/>
        </authorList>
    </citation>
    <scope>NUCLEOTIDE SEQUENCE</scope>
</reference>
<dbReference type="EMBL" id="EU559167">
    <property type="protein sequence ID" value="ACE75678.1"/>
    <property type="molecule type" value="Genomic_DNA"/>
</dbReference>
<evidence type="ECO:0000313" key="1">
    <source>
        <dbReference type="EMBL" id="ACE75678.1"/>
    </source>
</evidence>
<dbReference type="EMBL" id="FP929003">
    <property type="protein sequence ID" value="CBK41273.1"/>
    <property type="molecule type" value="Genomic_DNA"/>
</dbReference>
<evidence type="ECO:0000313" key="2">
    <source>
        <dbReference type="EMBL" id="CBK41273.1"/>
    </source>
</evidence>
<dbReference type="STRING" id="330214.NIDE1533"/>
<dbReference type="HOGENOM" id="CLU_1683377_0_0_0"/>
<protein>
    <submittedName>
        <fullName evidence="1">Uncharacterized protein</fullName>
    </submittedName>
</protein>
<proteinExistence type="predicted"/>
<dbReference type="OrthoDB" id="572185at2"/>
<dbReference type="Proteomes" id="UP000001660">
    <property type="component" value="Chromosome"/>
</dbReference>
<evidence type="ECO:0000313" key="3">
    <source>
        <dbReference type="Proteomes" id="UP000001660"/>
    </source>
</evidence>
<keyword evidence="3" id="KW-1185">Reference proteome</keyword>
<gene>
    <name evidence="2" type="ORF">NIDE1533</name>
</gene>
<organism evidence="1">
    <name type="scientific">Nitrospira defluvii</name>
    <dbReference type="NCBI Taxonomy" id="330214"/>
    <lineage>
        <taxon>Bacteria</taxon>
        <taxon>Pseudomonadati</taxon>
        <taxon>Nitrospirota</taxon>
        <taxon>Nitrospiria</taxon>
        <taxon>Nitrospirales</taxon>
        <taxon>Nitrospiraceae</taxon>
        <taxon>Nitrospira</taxon>
    </lineage>
</organism>
<reference evidence="2 3" key="2">
    <citation type="journal article" date="2010" name="Proc. Natl. Acad. Sci. U.S.A.">
        <title>A Nitrospira metagenome illuminates the physiology and evolution of globally important nitrite-oxidizing bacteria.</title>
        <authorList>
            <person name="Lucker S."/>
            <person name="Wagner M."/>
            <person name="Maixner F."/>
            <person name="Pelletier E."/>
            <person name="Koch H."/>
            <person name="Vacherie B."/>
            <person name="Rattei T."/>
            <person name="Sinninghe Damste J."/>
            <person name="Spieck E."/>
            <person name="Le Paslier D."/>
            <person name="Daims H."/>
        </authorList>
    </citation>
    <scope>NUCLEOTIDE SEQUENCE [LARGE SCALE GENOMIC DNA]</scope>
</reference>
<dbReference type="KEGG" id="nde:NIDE1533"/>
<reference evidence="2" key="3">
    <citation type="submission" date="2010-03" db="EMBL/GenBank/DDBJ databases">
        <authorList>
            <person name="Genoscope - CEA"/>
        </authorList>
    </citation>
    <scope>NUCLEOTIDE SEQUENCE</scope>
</reference>
<sequence length="156" mass="17466">MFLPARLFGSKNRRTPLQLTPRRLTGQSVDEQIRRLQSAWGDVLSLPMCLGALAVYEWWRWLFSMPPNPLLLTIVAAVAIQATWRRRAVYTAELKLLRLGRGGEPTVAQAAVLLRLTVACLLQQIMNIPIPSTVLSSIRRALSPANGLAKRLAARW</sequence>
<accession>B3U4W1</accession>
<dbReference type="AlphaFoldDB" id="B3U4W1"/>